<reference evidence="3" key="1">
    <citation type="journal article" date="2019" name="Int. J. Syst. Evol. Microbiol.">
        <title>The Global Catalogue of Microorganisms (GCM) 10K type strain sequencing project: providing services to taxonomists for standard genome sequencing and annotation.</title>
        <authorList>
            <consortium name="The Broad Institute Genomics Platform"/>
            <consortium name="The Broad Institute Genome Sequencing Center for Infectious Disease"/>
            <person name="Wu L."/>
            <person name="Ma J."/>
        </authorList>
    </citation>
    <scope>NUCLEOTIDE SEQUENCE [LARGE SCALE GENOMIC DNA]</scope>
    <source>
        <strain evidence="3">KCTC 52168</strain>
    </source>
</reference>
<evidence type="ECO:0000256" key="1">
    <source>
        <dbReference type="SAM" id="MobiDB-lite"/>
    </source>
</evidence>
<dbReference type="RefSeq" id="WP_377301129.1">
    <property type="nucleotide sequence ID" value="NZ_CP180191.1"/>
</dbReference>
<organism evidence="2 3">
    <name type="scientific">Piscinibacterium candidicorallinum</name>
    <dbReference type="NCBI Taxonomy" id="1793872"/>
    <lineage>
        <taxon>Bacteria</taxon>
        <taxon>Pseudomonadati</taxon>
        <taxon>Pseudomonadota</taxon>
        <taxon>Betaproteobacteria</taxon>
        <taxon>Burkholderiales</taxon>
        <taxon>Piscinibacterium</taxon>
    </lineage>
</organism>
<accession>A0ABV7GZG9</accession>
<dbReference type="EMBL" id="JBHRTI010000003">
    <property type="protein sequence ID" value="MFC3146702.1"/>
    <property type="molecule type" value="Genomic_DNA"/>
</dbReference>
<dbReference type="Proteomes" id="UP001595556">
    <property type="component" value="Unassembled WGS sequence"/>
</dbReference>
<gene>
    <name evidence="2" type="ORF">ACFOEN_03495</name>
</gene>
<feature type="region of interest" description="Disordered" evidence="1">
    <location>
        <begin position="76"/>
        <end position="98"/>
    </location>
</feature>
<keyword evidence="3" id="KW-1185">Reference proteome</keyword>
<evidence type="ECO:0000313" key="2">
    <source>
        <dbReference type="EMBL" id="MFC3146702.1"/>
    </source>
</evidence>
<name>A0ABV7GZG9_9BURK</name>
<protein>
    <submittedName>
        <fullName evidence="2">Uncharacterized protein</fullName>
    </submittedName>
</protein>
<comment type="caution">
    <text evidence="2">The sequence shown here is derived from an EMBL/GenBank/DDBJ whole genome shotgun (WGS) entry which is preliminary data.</text>
</comment>
<feature type="region of interest" description="Disordered" evidence="1">
    <location>
        <begin position="1"/>
        <end position="21"/>
    </location>
</feature>
<evidence type="ECO:0000313" key="3">
    <source>
        <dbReference type="Proteomes" id="UP001595556"/>
    </source>
</evidence>
<proteinExistence type="predicted"/>
<sequence>MICKDSPYTAKPKKPPKRVPVATGRVFPVNLDTRSEAIVRFVQAKHNAGSPSKLTRHAVIRRALELYGEHVSKLTDWDSESGELGRASARKSPTPDSPEAAAIAAAVASLDTEGAALPLADVLDPVPLRQASAAWVQDINSRVDASLNEMASRRGALANKLRAAGYGPGPKGGKK</sequence>